<evidence type="ECO:0000313" key="2">
    <source>
        <dbReference type="Proteomes" id="UP000193925"/>
    </source>
</evidence>
<organism evidence="1 2">
    <name type="scientific">Acidithiobacillus ferrivorans</name>
    <dbReference type="NCBI Taxonomy" id="160808"/>
    <lineage>
        <taxon>Bacteria</taxon>
        <taxon>Pseudomonadati</taxon>
        <taxon>Pseudomonadota</taxon>
        <taxon>Acidithiobacillia</taxon>
        <taxon>Acidithiobacillales</taxon>
        <taxon>Acidithiobacillaceae</taxon>
        <taxon>Acidithiobacillus</taxon>
    </lineage>
</organism>
<accession>A0ABY1MLX3</accession>
<reference evidence="1 2" key="1">
    <citation type="submission" date="2017-03" db="EMBL/GenBank/DDBJ databases">
        <authorList>
            <person name="Regsiter A."/>
            <person name="William W."/>
        </authorList>
    </citation>
    <scope>NUCLEOTIDE SEQUENCE [LARGE SCALE GENOMIC DNA]</scope>
    <source>
        <strain evidence="1">PRJEB5721</strain>
    </source>
</reference>
<evidence type="ECO:0008006" key="3">
    <source>
        <dbReference type="Google" id="ProtNLM"/>
    </source>
</evidence>
<protein>
    <recommendedName>
        <fullName evidence="3">Transposase</fullName>
    </recommendedName>
</protein>
<keyword evidence="2" id="KW-1185">Reference proteome</keyword>
<proteinExistence type="predicted"/>
<dbReference type="EMBL" id="LT841305">
    <property type="protein sequence ID" value="SMH64603.1"/>
    <property type="molecule type" value="Genomic_DNA"/>
</dbReference>
<sequence length="55" mass="6341">MRRRGVRVGKRIPLRLSGWGRQDLRFAIMRQPRLRSGAKRPLLSWSPDIVEGISG</sequence>
<gene>
    <name evidence="1" type="ORF">AFERRI_10637</name>
</gene>
<evidence type="ECO:0000313" key="1">
    <source>
        <dbReference type="EMBL" id="SMH64603.1"/>
    </source>
</evidence>
<dbReference type="Proteomes" id="UP000193925">
    <property type="component" value="Chromosome AFERRI"/>
</dbReference>
<name>A0ABY1MLX3_9PROT</name>